<dbReference type="EMBL" id="KL584713">
    <property type="protein sequence ID" value="KEQ71694.1"/>
    <property type="molecule type" value="Genomic_DNA"/>
</dbReference>
<feature type="region of interest" description="Disordered" evidence="3">
    <location>
        <begin position="120"/>
        <end position="181"/>
    </location>
</feature>
<feature type="compositionally biased region" description="Acidic residues" evidence="3">
    <location>
        <begin position="134"/>
        <end position="150"/>
    </location>
</feature>
<dbReference type="Proteomes" id="UP000027730">
    <property type="component" value="Unassembled WGS sequence"/>
</dbReference>
<dbReference type="OrthoDB" id="263560at2759"/>
<comment type="similarity">
    <text evidence="1">Belongs to the TSR2 family.</text>
</comment>
<accession>A0A074WJB3</accession>
<evidence type="ECO:0000256" key="2">
    <source>
        <dbReference type="ARBA" id="ARBA00022552"/>
    </source>
</evidence>
<sequence length="181" mass="20289">QSAETIQSKFDLGIWYALGLWPALTIAVTSSWGGEDSSAKRDWFAGAISDLFVERPDTDEFDIEAVLLQVMQDEFDLNVEDESEIPVAEEIMKLRKETAEGNFAGFEAVKRRFEERGGKIPQNLQVVEHKQDGDESSEDESDDEDIDMDDAAPALVSAPREKQEPEVDEDGFTTVVSKKKR</sequence>
<evidence type="ECO:0000313" key="4">
    <source>
        <dbReference type="EMBL" id="KEQ71694.1"/>
    </source>
</evidence>
<protein>
    <submittedName>
        <fullName evidence="4">Pre-rRNA processing protein</fullName>
    </submittedName>
</protein>
<keyword evidence="2" id="KW-0698">rRNA processing</keyword>
<proteinExistence type="inferred from homology"/>
<dbReference type="STRING" id="1043004.A0A074WJB3"/>
<dbReference type="HOGENOM" id="CLU_074896_0_2_1"/>
<dbReference type="InterPro" id="IPR019398">
    <property type="entry name" value="Pre-rRNA_process_TSR2"/>
</dbReference>
<dbReference type="Pfam" id="PF10273">
    <property type="entry name" value="WGG"/>
    <property type="match status" value="1"/>
</dbReference>
<evidence type="ECO:0000256" key="3">
    <source>
        <dbReference type="SAM" id="MobiDB-lite"/>
    </source>
</evidence>
<gene>
    <name evidence="4" type="ORF">M436DRAFT_50518</name>
</gene>
<reference evidence="4 5" key="1">
    <citation type="journal article" date="2014" name="BMC Genomics">
        <title>Genome sequencing of four Aureobasidium pullulans varieties: biotechnological potential, stress tolerance, and description of new species.</title>
        <authorList>
            <person name="Gostin Ar C."/>
            <person name="Ohm R.A."/>
            <person name="Kogej T."/>
            <person name="Sonjak S."/>
            <person name="Turk M."/>
            <person name="Zajc J."/>
            <person name="Zalar P."/>
            <person name="Grube M."/>
            <person name="Sun H."/>
            <person name="Han J."/>
            <person name="Sharma A."/>
            <person name="Chiniquy J."/>
            <person name="Ngan C.Y."/>
            <person name="Lipzen A."/>
            <person name="Barry K."/>
            <person name="Grigoriev I.V."/>
            <person name="Gunde-Cimerman N."/>
        </authorList>
    </citation>
    <scope>NUCLEOTIDE SEQUENCE [LARGE SCALE GENOMIC DNA]</scope>
    <source>
        <strain evidence="4 5">CBS 147.97</strain>
    </source>
</reference>
<dbReference type="RefSeq" id="XP_013425856.1">
    <property type="nucleotide sequence ID" value="XM_013570402.1"/>
</dbReference>
<organism evidence="4 5">
    <name type="scientific">Aureobasidium namibiae CBS 147.97</name>
    <dbReference type="NCBI Taxonomy" id="1043004"/>
    <lineage>
        <taxon>Eukaryota</taxon>
        <taxon>Fungi</taxon>
        <taxon>Dikarya</taxon>
        <taxon>Ascomycota</taxon>
        <taxon>Pezizomycotina</taxon>
        <taxon>Dothideomycetes</taxon>
        <taxon>Dothideomycetidae</taxon>
        <taxon>Dothideales</taxon>
        <taxon>Saccotheciaceae</taxon>
        <taxon>Aureobasidium</taxon>
    </lineage>
</organism>
<keyword evidence="5" id="KW-1185">Reference proteome</keyword>
<dbReference type="PANTHER" id="PTHR21250">
    <property type="entry name" value="PRE-RRNA-PROCESSING PROTEIN TSR2 HOMOLOG"/>
    <property type="match status" value="1"/>
</dbReference>
<dbReference type="AlphaFoldDB" id="A0A074WJB3"/>
<dbReference type="GO" id="GO:0006364">
    <property type="term" value="P:rRNA processing"/>
    <property type="evidence" value="ECO:0007669"/>
    <property type="project" value="UniProtKB-KW"/>
</dbReference>
<name>A0A074WJB3_9PEZI</name>
<evidence type="ECO:0000256" key="1">
    <source>
        <dbReference type="ARBA" id="ARBA00006524"/>
    </source>
</evidence>
<dbReference type="GeneID" id="25411260"/>
<evidence type="ECO:0000313" key="5">
    <source>
        <dbReference type="Proteomes" id="UP000027730"/>
    </source>
</evidence>
<feature type="non-terminal residue" evidence="4">
    <location>
        <position position="1"/>
    </location>
</feature>